<name>A0AA39FA89_9HYME</name>
<dbReference type="GO" id="GO:0008194">
    <property type="term" value="F:UDP-glycosyltransferase activity"/>
    <property type="evidence" value="ECO:0007669"/>
    <property type="project" value="InterPro"/>
</dbReference>
<dbReference type="Proteomes" id="UP001168990">
    <property type="component" value="Unassembled WGS sequence"/>
</dbReference>
<comment type="caution">
    <text evidence="5">The sequence shown here is derived from an EMBL/GenBank/DDBJ whole genome shotgun (WGS) entry which is preliminary data.</text>
</comment>
<dbReference type="InterPro" id="IPR050271">
    <property type="entry name" value="UDP-glycosyltransferase"/>
</dbReference>
<dbReference type="PANTHER" id="PTHR48043">
    <property type="entry name" value="EG:EG0003.4 PROTEIN-RELATED"/>
    <property type="match status" value="1"/>
</dbReference>
<sequence>MHSHMLMFGQLMKGLAKRGHQVDVISTLPQKKPYPNYTDIVIPSTLPILVNNFSYSFFQEMKKDSWVYIFSTKGNDACEKALEYPEFQRIIKNPPKDQPYDLVITELTAVNCFLAFGHHLKVPVIGLSSSPLSSYGNVIVANPENLAFIPENLLEYTGDMTFWMRLYNVVYSFYVREVFKYYTSSQNQVIKKHFGPDAPDIRKLERDIALVIVNSHFTTNEAKPTTPAIIEVGGIHIYDDGSEIPVADKKWLDESEHGFIYFTLGSMFTIESFFESMLVDLYESFRKIAPVRIFMKVSNIELLPPGLPENVRIFSWMPQLKVLKHKNIRAFITHGGLMSGMEAISCAVPMIGIPLFADQSSNIRSFVKQKIAINLNYHDLTEAKLNEALNEILYNPIYSEMVKKVSKRFLDRPISPMDEACYWVEYIIRHGNKALRSPALDFSWWQIALLDVYLTLFIAAIIVAFRILGIFPLNGRSHMMMFEQLMKGLAKRGHQVDVVSTFPLKKPHPNYTDIVIPDAAQSLINNISYNHIQIFLRSNVVHFMTTQLGNNFCEKGLAFSEIQKLIKNPPTNPPYDLVITEIFTAHCFMAFGPHLKVPVIGISSSVLYPWSNDFIANPENLAFSSNNLLSYMKNMNFWDRFYNVIHNIYNKMLFNYYTSSQSDLIKKHFGPNALTVRELERDLALILANSHFSLNGAKPTTPALVEVAGLHIQDDDSEIPANHKKWLDESKDGFIYFTFGSMVTIESFPVQTLENLYNSFRKIAPIRIFMKVPQPKLLPPGLPKNVRTFIWISQLKVLKHKNIRAFITHGGLMSTQEAIFCAVPIIGVPLYADQFLNIDLYVTHKIALRLDYDDLTEDKLDAALIEILENPIYSDLQGSSGYRILGIFPLHTKSHMMMFEQLMKGLLKRGHQADVINTLPQKKPYPNYTDIEIPNLINNMDHSFLHHLRDNLFELCIPMSGNDPCKVVLSHKKIQEIIETSPTDPPYDLVIVEKDKKWLDESKNGFIYFTLGSLVNIESFPQKTIESIYKSFRKIDPVRVLMKVPQPNLLPPGFPKNVRTFRWISQLKVLKHKNIRAFITHGGLMSTQEAVACAVPMIGIPLFYDQFRNIDQYVERNIAIRLNYEHLTEFNLDMVLKNILHNRLHSEAAKNIFKKFLDRPLSPMDEACYWVEYFIKYGGKALRSPAMDFSCRMTMFEQLMKGLARRGHQVDVISSFSQKKQYPNYTDIVIPFMMPNYVNNMSYQQFHDILQDNVLHSYVSIFGNEICEAGFTQPQIQWLIRNPPMDPPYDVVITEILTAHCFMGFGYHLKVPVIGVSPSFLPPWLIDILANPSNLAFVSLIGHDYNKNMNFWNRLMNVVHAAYSKMYFNYQTEVQTDLIKQNFGSDAPSVRELEQDLALVLVNSHSSITGVKPITPAHVEVGGLHIQDDDSELPADHKKWLDESRSGFIYFTFGSMVTIESFPKQTLENMYKSFKKIAPIRVLMKVARPDLLPPGLPKNVRTFSWISQLKVLKHKNIRAFITHGGLMSTLEAISYGVPMIGVPLFYDQSKNIDRYVDINIAVFLDYHKMTEPNLDTALNDILHNPIYSEAAKNISKKFLDRPLSPMDAACYWVEYAIKYGNKALRSPAMDLSWWQIELLDVYFTILTSAIVCECKMLQLRFLSIFTMTILVGSFSECFGYRILGIFPLHMRSHMMMFEQLMKGLARRGHQFHDVLQDNFLHVTVLMLGNDVCDEGLSQPVVQRLIKSPPMDPPYDVVIIEILTAHCFMGFGYHLKVPVIGLSPSFLPPWVVDILANPPNLAFVSNIGPNYNKNMNFWNRLKNVVHTAYNKVYFNYQTRVQTDLIKQNFGSDAPNVRELEQDLALVLINSHSSITGVKPITPAHVEVGGLHIQHDDTELPVDYKKWLDESRSGFIYFTFGSMVNIESFPKQTLENMYKSFRKIAPIRVLMKAARPDLLPPGLPKNVRTFSWISQLKVLKHKNIRAFITHGGLLSTQEAISCGVPMIGVPLFYDQSKNIDRYVDMNIAAFLDYHELTESNLDMALNDILHNPIYRDAVKNISKKFLDRPRSPMDEACYWVEYVIRYGKKALRSPAIDLSWWQIELLDQLMKGLARRGHQVDVISSFSQNKPYPNYTDIVIPSLMPNYINNMSYEQFHDLLQDNILHSCVSIFGNEICEAGFTQPQIQRLIKNPPMDPPYDVVITEVVTAHCFMGFGYHLKVPVIGLSASFLPPWVVDILANPSNLAFVSNNFGSDAPNVRELEQDLALVLINSHLSITGVKPITPAHVEVGGLHIQDDDSELPADHKKWLDESRSGFIYFTFGSMVTIESFPKQTLENMYKSFRKIAPIRVLMKVARPDLLPPGLPKNVRTFSWISQLKVLKHKNIRAFITHGGLLSTQEAISCGVPMIGVPLFYDQSKNIDRYVDMNIAVFLDYHEMTESNLDMALNDILHNPIYREAVKNISKKFLDRPLSPMDEACYWVEYVIKYGNKALRSPALDLPWWQLDLLDGCDGYRILGIFPLNGRSHMMMFEQLMKGLARRGHQVDVVSTFPQKKPYPNYTDIVIPSALPKLVNNMTFDSIQDVKESSMVHFIATALGNNFCEKGLAHQEIQRLINNPPKNPPYDLVITEIFGAHCFMAFGHHLKVPVIGMSSSALYPWGNDLVANPENLAFVPNNLLQYTERMNFWDRFYNVVHNIYSKLCFNYYTSSQSLLVKNYFGDDTPDIRELENNLALILTNSYFSLNGVKPKTPAIIEVGGLHVQDDDSEIPRDHKKWLDESKDGFIYFTFGSMITIESFPIETLENIYKSFRKIAPVRVFMKVPRPEQLPPGLPENVRTFVWIPQLKVLKHKNIRAFITHGGLMGTQEAISSAVPMIGIPLFADQFVNIDLCVKKKIAVRLEFDDLTEIKLDAALNEVLHNPIYKKAMKEVSYKFLDRPLSPMDEACYWVEYIIRHGNKALRSPALDFSWWQIALLDIYITLLIIGIVGLFMAITW</sequence>
<evidence type="ECO:0000313" key="6">
    <source>
        <dbReference type="Proteomes" id="UP001168990"/>
    </source>
</evidence>
<evidence type="ECO:0000256" key="2">
    <source>
        <dbReference type="ARBA" id="ARBA00022676"/>
    </source>
</evidence>
<protein>
    <recommendedName>
        <fullName evidence="7">Glucuronosyltransferase</fullName>
    </recommendedName>
</protein>
<evidence type="ECO:0000256" key="1">
    <source>
        <dbReference type="ARBA" id="ARBA00009995"/>
    </source>
</evidence>
<evidence type="ECO:0008006" key="7">
    <source>
        <dbReference type="Google" id="ProtNLM"/>
    </source>
</evidence>
<gene>
    <name evidence="5" type="ORF">PV328_004314</name>
</gene>
<keyword evidence="4" id="KW-0812">Transmembrane</keyword>
<dbReference type="Pfam" id="PF00201">
    <property type="entry name" value="UDPGT"/>
    <property type="match status" value="7"/>
</dbReference>
<dbReference type="InterPro" id="IPR002213">
    <property type="entry name" value="UDP_glucos_trans"/>
</dbReference>
<dbReference type="FunFam" id="3.40.50.2000:FF:000050">
    <property type="entry name" value="UDP-glucuronosyltransferase"/>
    <property type="match status" value="6"/>
</dbReference>
<keyword evidence="4" id="KW-0472">Membrane</keyword>
<keyword evidence="3" id="KW-0808">Transferase</keyword>
<proteinExistence type="inferred from homology"/>
<dbReference type="CDD" id="cd03784">
    <property type="entry name" value="GT1_Gtf-like"/>
    <property type="match status" value="7"/>
</dbReference>
<dbReference type="EMBL" id="JAQQBS010001422">
    <property type="protein sequence ID" value="KAK0165830.1"/>
    <property type="molecule type" value="Genomic_DNA"/>
</dbReference>
<keyword evidence="4" id="KW-1133">Transmembrane helix</keyword>
<evidence type="ECO:0000256" key="4">
    <source>
        <dbReference type="SAM" id="Phobius"/>
    </source>
</evidence>
<evidence type="ECO:0000313" key="5">
    <source>
        <dbReference type="EMBL" id="KAK0165830.1"/>
    </source>
</evidence>
<dbReference type="InterPro" id="IPR035595">
    <property type="entry name" value="UDP_glycos_trans_CS"/>
</dbReference>
<organism evidence="5 6">
    <name type="scientific">Microctonus aethiopoides</name>
    <dbReference type="NCBI Taxonomy" id="144406"/>
    <lineage>
        <taxon>Eukaryota</taxon>
        <taxon>Metazoa</taxon>
        <taxon>Ecdysozoa</taxon>
        <taxon>Arthropoda</taxon>
        <taxon>Hexapoda</taxon>
        <taxon>Insecta</taxon>
        <taxon>Pterygota</taxon>
        <taxon>Neoptera</taxon>
        <taxon>Endopterygota</taxon>
        <taxon>Hymenoptera</taxon>
        <taxon>Apocrita</taxon>
        <taxon>Ichneumonoidea</taxon>
        <taxon>Braconidae</taxon>
        <taxon>Euphorinae</taxon>
        <taxon>Microctonus</taxon>
    </lineage>
</organism>
<keyword evidence="6" id="KW-1185">Reference proteome</keyword>
<keyword evidence="2" id="KW-0328">Glycosyltransferase</keyword>
<reference evidence="5" key="1">
    <citation type="journal article" date="2023" name="bioRxiv">
        <title>Scaffold-level genome assemblies of two parasitoid biocontrol wasps reveal the parthenogenesis mechanism and an associated novel virus.</title>
        <authorList>
            <person name="Inwood S."/>
            <person name="Skelly J."/>
            <person name="Guhlin J."/>
            <person name="Harrop T."/>
            <person name="Goldson S."/>
            <person name="Dearden P."/>
        </authorList>
    </citation>
    <scope>NUCLEOTIDE SEQUENCE</scope>
    <source>
        <strain evidence="5">Irish</strain>
        <tissue evidence="5">Whole body</tissue>
    </source>
</reference>
<dbReference type="Gene3D" id="3.40.50.2000">
    <property type="entry name" value="Glycogen Phosphorylase B"/>
    <property type="match status" value="8"/>
</dbReference>
<dbReference type="PANTHER" id="PTHR48043:SF145">
    <property type="entry name" value="FI06409P-RELATED"/>
    <property type="match status" value="1"/>
</dbReference>
<dbReference type="PROSITE" id="PS00375">
    <property type="entry name" value="UDPGT"/>
    <property type="match status" value="7"/>
</dbReference>
<comment type="similarity">
    <text evidence="1">Belongs to the UDP-glycosyltransferase family.</text>
</comment>
<accession>A0AA39FA89</accession>
<reference evidence="5" key="2">
    <citation type="submission" date="2023-03" db="EMBL/GenBank/DDBJ databases">
        <authorList>
            <person name="Inwood S.N."/>
            <person name="Skelly J.G."/>
            <person name="Guhlin J."/>
            <person name="Harrop T.W.R."/>
            <person name="Goldson S.G."/>
            <person name="Dearden P.K."/>
        </authorList>
    </citation>
    <scope>NUCLEOTIDE SEQUENCE</scope>
    <source>
        <strain evidence="5">Irish</strain>
        <tissue evidence="5">Whole body</tissue>
    </source>
</reference>
<evidence type="ECO:0000256" key="3">
    <source>
        <dbReference type="ARBA" id="ARBA00022679"/>
    </source>
</evidence>
<dbReference type="SUPFAM" id="SSF53756">
    <property type="entry name" value="UDP-Glycosyltransferase/glycogen phosphorylase"/>
    <property type="match status" value="7"/>
</dbReference>
<feature type="transmembrane region" description="Helical" evidence="4">
    <location>
        <begin position="2966"/>
        <end position="2990"/>
    </location>
</feature>
<dbReference type="FunFam" id="3.40.50.2000:FF:000021">
    <property type="entry name" value="UDP-glucuronosyltransferase"/>
    <property type="match status" value="1"/>
</dbReference>